<keyword evidence="1" id="KW-1133">Transmembrane helix</keyword>
<comment type="caution">
    <text evidence="2">The sequence shown here is derived from an EMBL/GenBank/DDBJ whole genome shotgun (WGS) entry which is preliminary data.</text>
</comment>
<dbReference type="AlphaFoldDB" id="A0AAN9J0X5"/>
<proteinExistence type="predicted"/>
<sequence>MVLNRKYDSLYNYFFYPYPSYKANYVNIRCYIFSASIALLDVVVLHMKKVISLISFTKHVFTDNDR</sequence>
<gene>
    <name evidence="2" type="ORF">RIF29_04353</name>
</gene>
<protein>
    <submittedName>
        <fullName evidence="2">Uncharacterized protein</fullName>
    </submittedName>
</protein>
<dbReference type="EMBL" id="JAYWIO010000001">
    <property type="protein sequence ID" value="KAK7290142.1"/>
    <property type="molecule type" value="Genomic_DNA"/>
</dbReference>
<evidence type="ECO:0000313" key="2">
    <source>
        <dbReference type="EMBL" id="KAK7290142.1"/>
    </source>
</evidence>
<accession>A0AAN9J0X5</accession>
<reference evidence="2 3" key="1">
    <citation type="submission" date="2024-01" db="EMBL/GenBank/DDBJ databases">
        <title>The genomes of 5 underutilized Papilionoideae crops provide insights into root nodulation and disease resistanc.</title>
        <authorList>
            <person name="Yuan L."/>
        </authorList>
    </citation>
    <scope>NUCLEOTIDE SEQUENCE [LARGE SCALE GENOMIC DNA]</scope>
    <source>
        <strain evidence="2">ZHUSHIDOU_FW_LH</strain>
        <tissue evidence="2">Leaf</tissue>
    </source>
</reference>
<evidence type="ECO:0000256" key="1">
    <source>
        <dbReference type="SAM" id="Phobius"/>
    </source>
</evidence>
<dbReference type="Proteomes" id="UP001372338">
    <property type="component" value="Unassembled WGS sequence"/>
</dbReference>
<keyword evidence="3" id="KW-1185">Reference proteome</keyword>
<keyword evidence="1" id="KW-0472">Membrane</keyword>
<name>A0AAN9J0X5_CROPI</name>
<feature type="transmembrane region" description="Helical" evidence="1">
    <location>
        <begin position="26"/>
        <end position="45"/>
    </location>
</feature>
<evidence type="ECO:0000313" key="3">
    <source>
        <dbReference type="Proteomes" id="UP001372338"/>
    </source>
</evidence>
<organism evidence="2 3">
    <name type="scientific">Crotalaria pallida</name>
    <name type="common">Smooth rattlebox</name>
    <name type="synonym">Crotalaria striata</name>
    <dbReference type="NCBI Taxonomy" id="3830"/>
    <lineage>
        <taxon>Eukaryota</taxon>
        <taxon>Viridiplantae</taxon>
        <taxon>Streptophyta</taxon>
        <taxon>Embryophyta</taxon>
        <taxon>Tracheophyta</taxon>
        <taxon>Spermatophyta</taxon>
        <taxon>Magnoliopsida</taxon>
        <taxon>eudicotyledons</taxon>
        <taxon>Gunneridae</taxon>
        <taxon>Pentapetalae</taxon>
        <taxon>rosids</taxon>
        <taxon>fabids</taxon>
        <taxon>Fabales</taxon>
        <taxon>Fabaceae</taxon>
        <taxon>Papilionoideae</taxon>
        <taxon>50 kb inversion clade</taxon>
        <taxon>genistoids sensu lato</taxon>
        <taxon>core genistoids</taxon>
        <taxon>Crotalarieae</taxon>
        <taxon>Crotalaria</taxon>
    </lineage>
</organism>
<keyword evidence="1" id="KW-0812">Transmembrane</keyword>